<dbReference type="OrthoDB" id="2973282at2759"/>
<name>A0A4Y7Q5T0_9AGAM</name>
<sequence>MGVPVDASAHFELSVIDSLVGLLSEIKLKNGDMSADLLHNNSEFEMLEENARMSAKYQSLRRLKPLRDALRALLDIAETKIKRLEHDCTPFFHHMGIKSLPDDILRYVFEAAYDSIHKTEGQDESQSSSGFSFTLSSVSRQFRHVALSTPRIWSHLNTAMSPDQLALHMSRSKNVSLDILIDDGNGASGALMSFDFFMETTTKESQRWQTVLLDIDGTVDQLSTLCRYRNIQIPRLAYLAFSLDRPDEQTSKDMCSVLESWDVAHSIHPSLANCFIPKSAPCIQLSSLEVILSPITDEDGVEKWDCFEILLDLVALPLLESLSLRFSDATDIVDVLETAPLTLRKLMTLSIVLETCNLDIFVPSLFRNLQLPVLSNLTVTLAPNNSGEFTLDSLLPDVNPYPSIESISLVMEPSVFGVVRLGIFRSRLPSLKHICIYRFFGSVLPFYGVHPWQRVRFQDCTLRLDDADARDLADVLMRGPTFQILELVGCTVSPRCLKSMRSRMGSKLTLLDTRTATHNYDVG</sequence>
<evidence type="ECO:0000313" key="2">
    <source>
        <dbReference type="Proteomes" id="UP000294933"/>
    </source>
</evidence>
<accession>A0A4Y7Q5T0</accession>
<dbReference type="Proteomes" id="UP000294933">
    <property type="component" value="Unassembled WGS sequence"/>
</dbReference>
<protein>
    <recommendedName>
        <fullName evidence="3">F-box domain-containing protein</fullName>
    </recommendedName>
</protein>
<gene>
    <name evidence="1" type="ORF">BD410DRAFT_788376</name>
</gene>
<reference evidence="1 2" key="1">
    <citation type="submission" date="2018-06" db="EMBL/GenBank/DDBJ databases">
        <title>A transcriptomic atlas of mushroom development highlights an independent origin of complex multicellularity.</title>
        <authorList>
            <consortium name="DOE Joint Genome Institute"/>
            <person name="Krizsan K."/>
            <person name="Almasi E."/>
            <person name="Merenyi Z."/>
            <person name="Sahu N."/>
            <person name="Viragh M."/>
            <person name="Koszo T."/>
            <person name="Mondo S."/>
            <person name="Kiss B."/>
            <person name="Balint B."/>
            <person name="Kues U."/>
            <person name="Barry K."/>
            <person name="Hegedus J.C."/>
            <person name="Henrissat B."/>
            <person name="Johnson J."/>
            <person name="Lipzen A."/>
            <person name="Ohm R."/>
            <person name="Nagy I."/>
            <person name="Pangilinan J."/>
            <person name="Yan J."/>
            <person name="Xiong Y."/>
            <person name="Grigoriev I.V."/>
            <person name="Hibbett D.S."/>
            <person name="Nagy L.G."/>
        </authorList>
    </citation>
    <scope>NUCLEOTIDE SEQUENCE [LARGE SCALE GENOMIC DNA]</scope>
    <source>
        <strain evidence="1 2">SZMC22713</strain>
    </source>
</reference>
<evidence type="ECO:0000313" key="1">
    <source>
        <dbReference type="EMBL" id="TDL22558.1"/>
    </source>
</evidence>
<dbReference type="STRING" id="50990.A0A4Y7Q5T0"/>
<dbReference type="EMBL" id="ML170174">
    <property type="protein sequence ID" value="TDL22558.1"/>
    <property type="molecule type" value="Genomic_DNA"/>
</dbReference>
<evidence type="ECO:0008006" key="3">
    <source>
        <dbReference type="Google" id="ProtNLM"/>
    </source>
</evidence>
<dbReference type="AlphaFoldDB" id="A0A4Y7Q5T0"/>
<dbReference type="SUPFAM" id="SSF52047">
    <property type="entry name" value="RNI-like"/>
    <property type="match status" value="1"/>
</dbReference>
<keyword evidence="2" id="KW-1185">Reference proteome</keyword>
<proteinExistence type="predicted"/>
<dbReference type="VEuPathDB" id="FungiDB:BD410DRAFT_788376"/>
<organism evidence="1 2">
    <name type="scientific">Rickenella mellea</name>
    <dbReference type="NCBI Taxonomy" id="50990"/>
    <lineage>
        <taxon>Eukaryota</taxon>
        <taxon>Fungi</taxon>
        <taxon>Dikarya</taxon>
        <taxon>Basidiomycota</taxon>
        <taxon>Agaricomycotina</taxon>
        <taxon>Agaricomycetes</taxon>
        <taxon>Hymenochaetales</taxon>
        <taxon>Rickenellaceae</taxon>
        <taxon>Rickenella</taxon>
    </lineage>
</organism>